<dbReference type="PATRIC" id="fig|82380.10.peg.990"/>
<organism evidence="2 3">
    <name type="scientific">Microbacterium oxydans</name>
    <dbReference type="NCBI Taxonomy" id="82380"/>
    <lineage>
        <taxon>Bacteria</taxon>
        <taxon>Bacillati</taxon>
        <taxon>Actinomycetota</taxon>
        <taxon>Actinomycetes</taxon>
        <taxon>Micrococcales</taxon>
        <taxon>Microbacteriaceae</taxon>
        <taxon>Microbacterium</taxon>
    </lineage>
</organism>
<dbReference type="GO" id="GO:0003677">
    <property type="term" value="F:DNA binding"/>
    <property type="evidence" value="ECO:0007669"/>
    <property type="project" value="InterPro"/>
</dbReference>
<dbReference type="InterPro" id="IPR010982">
    <property type="entry name" value="Lambda_DNA-bd_dom_sf"/>
</dbReference>
<protein>
    <recommendedName>
        <fullName evidence="1">HTH cro/C1-type domain-containing protein</fullName>
    </recommendedName>
</protein>
<dbReference type="EMBL" id="JYIV01000019">
    <property type="protein sequence ID" value="KJL24837.1"/>
    <property type="molecule type" value="Genomic_DNA"/>
</dbReference>
<dbReference type="Pfam" id="PF13560">
    <property type="entry name" value="HTH_31"/>
    <property type="match status" value="1"/>
</dbReference>
<evidence type="ECO:0000259" key="1">
    <source>
        <dbReference type="PROSITE" id="PS50943"/>
    </source>
</evidence>
<dbReference type="AlphaFoldDB" id="A0A0F0KVA5"/>
<dbReference type="SUPFAM" id="SSF47413">
    <property type="entry name" value="lambda repressor-like DNA-binding domains"/>
    <property type="match status" value="1"/>
</dbReference>
<accession>A0A0F0KVA5</accession>
<name>A0A0F0KVA5_9MICO</name>
<dbReference type="CDD" id="cd00093">
    <property type="entry name" value="HTH_XRE"/>
    <property type="match status" value="1"/>
</dbReference>
<gene>
    <name evidence="2" type="ORF">RN51_00987</name>
</gene>
<dbReference type="Gene3D" id="1.10.260.40">
    <property type="entry name" value="lambda repressor-like DNA-binding domains"/>
    <property type="match status" value="1"/>
</dbReference>
<evidence type="ECO:0000313" key="2">
    <source>
        <dbReference type="EMBL" id="KJL24837.1"/>
    </source>
</evidence>
<dbReference type="InterPro" id="IPR001387">
    <property type="entry name" value="Cro/C1-type_HTH"/>
</dbReference>
<dbReference type="Proteomes" id="UP000033725">
    <property type="component" value="Unassembled WGS sequence"/>
</dbReference>
<dbReference type="PROSITE" id="PS50943">
    <property type="entry name" value="HTH_CROC1"/>
    <property type="match status" value="1"/>
</dbReference>
<evidence type="ECO:0000313" key="3">
    <source>
        <dbReference type="Proteomes" id="UP000033725"/>
    </source>
</evidence>
<reference evidence="2 3" key="1">
    <citation type="submission" date="2015-02" db="EMBL/GenBank/DDBJ databases">
        <title>Draft genome sequences of ten Microbacterium spp. with emphasis on heavy metal contaminated environments.</title>
        <authorList>
            <person name="Corretto E."/>
        </authorList>
    </citation>
    <scope>NUCLEOTIDE SEQUENCE [LARGE SCALE GENOMIC DNA]</scope>
    <source>
        <strain evidence="2 3">BEL163</strain>
    </source>
</reference>
<proteinExistence type="predicted"/>
<comment type="caution">
    <text evidence="2">The sequence shown here is derived from an EMBL/GenBank/DDBJ whole genome shotgun (WGS) entry which is preliminary data.</text>
</comment>
<sequence length="76" mass="7954">MGTELRHLLASEVDGARFHAGVSFSELSERSGIDTDALGDLLDGREDFTVVDLVRIADALGIPVTALLPGAADDDS</sequence>
<feature type="domain" description="HTH cro/C1-type" evidence="1">
    <location>
        <begin position="25"/>
        <end position="67"/>
    </location>
</feature>